<organism evidence="1 2">
    <name type="scientific">Hermanssonia centrifuga</name>
    <dbReference type="NCBI Taxonomy" id="98765"/>
    <lineage>
        <taxon>Eukaryota</taxon>
        <taxon>Fungi</taxon>
        <taxon>Dikarya</taxon>
        <taxon>Basidiomycota</taxon>
        <taxon>Agaricomycotina</taxon>
        <taxon>Agaricomycetes</taxon>
        <taxon>Polyporales</taxon>
        <taxon>Meruliaceae</taxon>
        <taxon>Hermanssonia</taxon>
    </lineage>
</organism>
<dbReference type="EMBL" id="MLYV02000430">
    <property type="protein sequence ID" value="PSR97722.1"/>
    <property type="molecule type" value="Genomic_DNA"/>
</dbReference>
<dbReference type="STRING" id="98765.A0A2R6PVM4"/>
<dbReference type="AlphaFoldDB" id="A0A2R6PVM4"/>
<dbReference type="GO" id="GO:0008757">
    <property type="term" value="F:S-adenosylmethionine-dependent methyltransferase activity"/>
    <property type="evidence" value="ECO:0007669"/>
    <property type="project" value="UniProtKB-ARBA"/>
</dbReference>
<name>A0A2R6PVM4_9APHY</name>
<evidence type="ECO:0000313" key="1">
    <source>
        <dbReference type="EMBL" id="PSR97722.1"/>
    </source>
</evidence>
<reference evidence="1 2" key="1">
    <citation type="submission" date="2018-02" db="EMBL/GenBank/DDBJ databases">
        <title>Genome sequence of the basidiomycete white-rot fungus Phlebia centrifuga.</title>
        <authorList>
            <person name="Granchi Z."/>
            <person name="Peng M."/>
            <person name="de Vries R.P."/>
            <person name="Hilden K."/>
            <person name="Makela M.R."/>
            <person name="Grigoriev I."/>
            <person name="Riley R."/>
        </authorList>
    </citation>
    <scope>NUCLEOTIDE SEQUENCE [LARGE SCALE GENOMIC DNA]</scope>
    <source>
        <strain evidence="1 2">FBCC195</strain>
    </source>
</reference>
<dbReference type="SUPFAM" id="SSF53335">
    <property type="entry name" value="S-adenosyl-L-methionine-dependent methyltransferases"/>
    <property type="match status" value="1"/>
</dbReference>
<comment type="caution">
    <text evidence="1">The sequence shown here is derived from an EMBL/GenBank/DDBJ whole genome shotgun (WGS) entry which is preliminary data.</text>
</comment>
<dbReference type="OrthoDB" id="433955at2759"/>
<evidence type="ECO:0000313" key="2">
    <source>
        <dbReference type="Proteomes" id="UP000186601"/>
    </source>
</evidence>
<dbReference type="Gene3D" id="3.40.50.150">
    <property type="entry name" value="Vaccinia Virus protein VP39"/>
    <property type="match status" value="1"/>
</dbReference>
<accession>A0A2R6PVM4</accession>
<protein>
    <recommendedName>
        <fullName evidence="3">S-adenosylmethionine-dependent methyltransferase</fullName>
    </recommendedName>
</protein>
<dbReference type="Pfam" id="PF10294">
    <property type="entry name" value="Methyltransf_16"/>
    <property type="match status" value="1"/>
</dbReference>
<dbReference type="PANTHER" id="PTHR14614:SF147">
    <property type="entry name" value="S-ADENOSYLMETHIONINE-DEPENDENT METHYLTRANSFERASE OF THE SEVEN BETA-STRAND FAMILY"/>
    <property type="match status" value="1"/>
</dbReference>
<keyword evidence="2" id="KW-1185">Reference proteome</keyword>
<dbReference type="InterPro" id="IPR019410">
    <property type="entry name" value="Methyltransf_16"/>
</dbReference>
<dbReference type="CDD" id="cd02440">
    <property type="entry name" value="AdoMet_MTases"/>
    <property type="match status" value="1"/>
</dbReference>
<sequence length="422" mass="46349">MALTSIQPPSTKLPPIKKIQASSIEDLTSAIAYLFLLYNPEIRGNRCIHRRACSLSSGGSTYVLHGEYPMTRRKSISAGDLPLDAIRNDTFERAYAIRWLTALVSRSGSLVEEEADWEPVLQDAASLLALCAGAASAGARSRVFAFPNQLSPELDDFRIQLTELPLDNQDYASVGAQTWGGACLLADMIVNYPEEFGLVPTDRKKLRILELGAGTGLVSLAVAKLLQSHPQPYPTDIIATDFHPVVLENLRNNIASNEHPTSSLVSVSAHFLDWSDFPSSSLEILPPFDEPFDVIYGADVVYELEHAKWIKTCVEALLRKPQSESFQSAVALSTTPNHAPADPRLYLVIPSRSTHAAESQTVEEIFPFAPAVRAGSDSPPDDISTLGRVLAIISKDVVLCEDTVWSGRRREVEYLQYTISWV</sequence>
<dbReference type="PANTHER" id="PTHR14614">
    <property type="entry name" value="HEPATOCELLULAR CARCINOMA-ASSOCIATED ANTIGEN"/>
    <property type="match status" value="1"/>
</dbReference>
<evidence type="ECO:0008006" key="3">
    <source>
        <dbReference type="Google" id="ProtNLM"/>
    </source>
</evidence>
<gene>
    <name evidence="1" type="ORF">PHLCEN_2v4264</name>
</gene>
<proteinExistence type="predicted"/>
<dbReference type="Proteomes" id="UP000186601">
    <property type="component" value="Unassembled WGS sequence"/>
</dbReference>
<dbReference type="InterPro" id="IPR029063">
    <property type="entry name" value="SAM-dependent_MTases_sf"/>
</dbReference>